<proteinExistence type="predicted"/>
<dbReference type="InterPro" id="IPR056254">
    <property type="entry name" value="At5g58720/SDE5-like_UBA-like"/>
</dbReference>
<dbReference type="Pfam" id="PF24767">
    <property type="entry name" value="UBA_At5g58720"/>
    <property type="match status" value="1"/>
</dbReference>
<sequence>MKHTKKKKRSRVSKQLGVGKPVLCDGDSIEHRVLNGLMEAFSSVSLAEAHAGYGEMNADPNKAAAKILGGLAESSEDQSTTCSSSSRNLGSSWGSSSSEVFVEVDSGEDRGREKVFRVIKPKKVAAAAGTVSTMLGKDYVRSTPNRGSVKRKGFSDGHVSTEDAEQFLYSMLGDECELSMAVVRDVLCEFHISLQLYLLRYNRHANGVPYK</sequence>
<dbReference type="PANTHER" id="PTHR47676">
    <property type="entry name" value="OS01G0225100 PROTEIN"/>
    <property type="match status" value="1"/>
</dbReference>
<dbReference type="PANTHER" id="PTHR47676:SF1">
    <property type="entry name" value="SMR DOMAIN-CONTAINING PROTEIN"/>
    <property type="match status" value="1"/>
</dbReference>
<accession>A0ABC8SIX5</accession>
<dbReference type="EMBL" id="CAUOFW020002948">
    <property type="protein sequence ID" value="CAK9157139.1"/>
    <property type="molecule type" value="Genomic_DNA"/>
</dbReference>
<gene>
    <name evidence="3" type="ORF">ILEXP_LOCUS25692</name>
</gene>
<protein>
    <recommendedName>
        <fullName evidence="2">At5g58720/SDE5-like UBA-like domain-containing protein</fullName>
    </recommendedName>
</protein>
<evidence type="ECO:0000313" key="3">
    <source>
        <dbReference type="EMBL" id="CAK9157139.1"/>
    </source>
</evidence>
<evidence type="ECO:0000313" key="4">
    <source>
        <dbReference type="Proteomes" id="UP001642360"/>
    </source>
</evidence>
<feature type="domain" description="At5g58720/SDE5-like UBA-like" evidence="2">
    <location>
        <begin position="30"/>
        <end position="71"/>
    </location>
</feature>
<keyword evidence="4" id="KW-1185">Reference proteome</keyword>
<dbReference type="Proteomes" id="UP001642360">
    <property type="component" value="Unassembled WGS sequence"/>
</dbReference>
<name>A0ABC8SIX5_9AQUA</name>
<feature type="region of interest" description="Disordered" evidence="1">
    <location>
        <begin position="75"/>
        <end position="95"/>
    </location>
</feature>
<organism evidence="3 4">
    <name type="scientific">Ilex paraguariensis</name>
    <name type="common">yerba mate</name>
    <dbReference type="NCBI Taxonomy" id="185542"/>
    <lineage>
        <taxon>Eukaryota</taxon>
        <taxon>Viridiplantae</taxon>
        <taxon>Streptophyta</taxon>
        <taxon>Embryophyta</taxon>
        <taxon>Tracheophyta</taxon>
        <taxon>Spermatophyta</taxon>
        <taxon>Magnoliopsida</taxon>
        <taxon>eudicotyledons</taxon>
        <taxon>Gunneridae</taxon>
        <taxon>Pentapetalae</taxon>
        <taxon>asterids</taxon>
        <taxon>campanulids</taxon>
        <taxon>Aquifoliales</taxon>
        <taxon>Aquifoliaceae</taxon>
        <taxon>Ilex</taxon>
    </lineage>
</organism>
<dbReference type="AlphaFoldDB" id="A0ABC8SIX5"/>
<evidence type="ECO:0000256" key="1">
    <source>
        <dbReference type="SAM" id="MobiDB-lite"/>
    </source>
</evidence>
<feature type="compositionally biased region" description="Low complexity" evidence="1">
    <location>
        <begin position="77"/>
        <end position="95"/>
    </location>
</feature>
<evidence type="ECO:0000259" key="2">
    <source>
        <dbReference type="Pfam" id="PF24767"/>
    </source>
</evidence>
<reference evidence="3 4" key="1">
    <citation type="submission" date="2024-02" db="EMBL/GenBank/DDBJ databases">
        <authorList>
            <person name="Vignale AGUSTIN F."/>
            <person name="Sosa J E."/>
            <person name="Modenutti C."/>
        </authorList>
    </citation>
    <scope>NUCLEOTIDE SEQUENCE [LARGE SCALE GENOMIC DNA]</scope>
</reference>
<comment type="caution">
    <text evidence="3">The sequence shown here is derived from an EMBL/GenBank/DDBJ whole genome shotgun (WGS) entry which is preliminary data.</text>
</comment>
<dbReference type="InterPro" id="IPR055319">
    <property type="entry name" value="At5g58720-like"/>
</dbReference>